<dbReference type="PROSITE" id="PS50943">
    <property type="entry name" value="HTH_CROC1"/>
    <property type="match status" value="1"/>
</dbReference>
<dbReference type="PROSITE" id="PS51318">
    <property type="entry name" value="TAT"/>
    <property type="match status" value="1"/>
</dbReference>
<gene>
    <name evidence="7" type="ORF">AAA083_12260</name>
</gene>
<evidence type="ECO:0000256" key="4">
    <source>
        <dbReference type="ARBA" id="ARBA00023002"/>
    </source>
</evidence>
<dbReference type="InterPro" id="IPR027477">
    <property type="entry name" value="Succ_DH/fumarate_Rdtase_cat_sf"/>
</dbReference>
<dbReference type="PANTHER" id="PTHR43400:SF7">
    <property type="entry name" value="FAD-DEPENDENT OXIDOREDUCTASE 2 FAD BINDING DOMAIN-CONTAINING PROTEIN"/>
    <property type="match status" value="1"/>
</dbReference>
<protein>
    <submittedName>
        <fullName evidence="7">FAD-dependent oxidoreductase</fullName>
    </submittedName>
</protein>
<feature type="domain" description="HTH cro/C1-type" evidence="6">
    <location>
        <begin position="444"/>
        <end position="471"/>
    </location>
</feature>
<dbReference type="InterPro" id="IPR050315">
    <property type="entry name" value="FAD-oxidoreductase_2"/>
</dbReference>
<proteinExistence type="predicted"/>
<comment type="cofactor">
    <cofactor evidence="1">
        <name>FAD</name>
        <dbReference type="ChEBI" id="CHEBI:57692"/>
    </cofactor>
</comment>
<dbReference type="PANTHER" id="PTHR43400">
    <property type="entry name" value="FUMARATE REDUCTASE"/>
    <property type="match status" value="1"/>
</dbReference>
<evidence type="ECO:0000256" key="3">
    <source>
        <dbReference type="ARBA" id="ARBA00022827"/>
    </source>
</evidence>
<evidence type="ECO:0000313" key="7">
    <source>
        <dbReference type="EMBL" id="MEQ3363749.1"/>
    </source>
</evidence>
<dbReference type="SUPFAM" id="SSF56425">
    <property type="entry name" value="Succinate dehydrogenase/fumarate reductase flavoprotein, catalytic domain"/>
    <property type="match status" value="1"/>
</dbReference>
<dbReference type="NCBIfam" id="TIGR01409">
    <property type="entry name" value="TAT_signal_seq"/>
    <property type="match status" value="1"/>
</dbReference>
<reference evidence="7 8" key="1">
    <citation type="submission" date="2024-04" db="EMBL/GenBank/DDBJ databases">
        <title>Human intestinal bacterial collection.</title>
        <authorList>
            <person name="Pauvert C."/>
            <person name="Hitch T.C.A."/>
            <person name="Clavel T."/>
        </authorList>
    </citation>
    <scope>NUCLEOTIDE SEQUENCE [LARGE SCALE GENOMIC DNA]</scope>
    <source>
        <strain evidence="7 8">CLA-KB-H42</strain>
    </source>
</reference>
<dbReference type="SUPFAM" id="SSF51905">
    <property type="entry name" value="FAD/NAD(P)-binding domain"/>
    <property type="match status" value="1"/>
</dbReference>
<keyword evidence="8" id="KW-1185">Reference proteome</keyword>
<dbReference type="InterPro" id="IPR019546">
    <property type="entry name" value="TAT_signal_bac_arc"/>
</dbReference>
<keyword evidence="4" id="KW-0560">Oxidoreductase</keyword>
<dbReference type="Gene3D" id="3.90.700.10">
    <property type="entry name" value="Succinate dehydrogenase/fumarate reductase flavoprotein, catalytic domain"/>
    <property type="match status" value="1"/>
</dbReference>
<evidence type="ECO:0000256" key="5">
    <source>
        <dbReference type="SAM" id="MobiDB-lite"/>
    </source>
</evidence>
<dbReference type="PROSITE" id="PS51257">
    <property type="entry name" value="PROKAR_LIPOPROTEIN"/>
    <property type="match status" value="1"/>
</dbReference>
<name>A0ABV1JF91_9ACTN</name>
<dbReference type="EMBL" id="JBBNOP010000011">
    <property type="protein sequence ID" value="MEQ3363749.1"/>
    <property type="molecule type" value="Genomic_DNA"/>
</dbReference>
<evidence type="ECO:0000313" key="8">
    <source>
        <dbReference type="Proteomes" id="UP001487305"/>
    </source>
</evidence>
<dbReference type="RefSeq" id="WP_102373417.1">
    <property type="nucleotide sequence ID" value="NZ_DBFADM010000041.1"/>
</dbReference>
<feature type="region of interest" description="Disordered" evidence="5">
    <location>
        <begin position="34"/>
        <end position="63"/>
    </location>
</feature>
<comment type="caution">
    <text evidence="7">The sequence shown here is derived from an EMBL/GenBank/DDBJ whole genome shotgun (WGS) entry which is preliminary data.</text>
</comment>
<organism evidence="7 8">
    <name type="scientific">Raoultibacter massiliensis</name>
    <dbReference type="NCBI Taxonomy" id="1852371"/>
    <lineage>
        <taxon>Bacteria</taxon>
        <taxon>Bacillati</taxon>
        <taxon>Actinomycetota</taxon>
        <taxon>Coriobacteriia</taxon>
        <taxon>Eggerthellales</taxon>
        <taxon>Eggerthellaceae</taxon>
        <taxon>Raoultibacter</taxon>
    </lineage>
</organism>
<keyword evidence="2" id="KW-0285">Flavoprotein</keyword>
<accession>A0ABV1JF91</accession>
<dbReference type="InterPro" id="IPR006311">
    <property type="entry name" value="TAT_signal"/>
</dbReference>
<feature type="compositionally biased region" description="Low complexity" evidence="5">
    <location>
        <begin position="44"/>
        <end position="59"/>
    </location>
</feature>
<evidence type="ECO:0000256" key="1">
    <source>
        <dbReference type="ARBA" id="ARBA00001974"/>
    </source>
</evidence>
<evidence type="ECO:0000256" key="2">
    <source>
        <dbReference type="ARBA" id="ARBA00022630"/>
    </source>
</evidence>
<dbReference type="Pfam" id="PF00890">
    <property type="entry name" value="FAD_binding_2"/>
    <property type="match status" value="1"/>
</dbReference>
<sequence>MESPKIDRRKFLTGALATGAATALGAIGLTGCSPQASENDKESTASTADQASSTPSPADWLGEAPAITDEDCSETIDTDVLVVGAGCSGWFAACAAAEQGANVLLIEKYETGAGVRGSALGAIDSRKQKEAGVTIDKEELLNDYARYACNQNNMDLVRLWADNSGEALDWYCDRVDGVKDIQVDLEYNMPSEDLRYKAYPTGHGTIIMREEMGKDNRSCEATTVEVLTEYFLSFAGAKLMYETGMDRLIQNEDGAVVGAYASTSDGTRMRINAKNGVIVATGGYANNFAMYEALQGELVKSLVGVVPFANFNAQGEGIKACMWAGARFDDVKTTMVFDRGIMKPDQEIGHPFDMDFDYFQFATQPFLKVDSVGNRICNESSPYDYVVHAASMKGNRAWYPVWDANWKEDVHRFHTVGCSTLEIREGGNILDPVNLDGTEANIEANIEAGKVVKADTIEELAEKLGFDVDAFKKTVDTYNSLYDAQEDTQYGKEAFRLSEMRTAPFYGVKIGGLALCTLDGIKINTDFQALNEKNEPIEGLYVIGNDSGSYYAHTYPNLGAGSNAGRCATFGRMCGKALASKNNA</sequence>
<dbReference type="Gene3D" id="3.50.50.60">
    <property type="entry name" value="FAD/NAD(P)-binding domain"/>
    <property type="match status" value="1"/>
</dbReference>
<evidence type="ECO:0000259" key="6">
    <source>
        <dbReference type="PROSITE" id="PS50943"/>
    </source>
</evidence>
<dbReference type="InterPro" id="IPR001387">
    <property type="entry name" value="Cro/C1-type_HTH"/>
</dbReference>
<keyword evidence="3" id="KW-0274">FAD</keyword>
<dbReference type="InterPro" id="IPR003953">
    <property type="entry name" value="FAD-dep_OxRdtase_2_FAD-bd"/>
</dbReference>
<dbReference type="Proteomes" id="UP001487305">
    <property type="component" value="Unassembled WGS sequence"/>
</dbReference>
<dbReference type="InterPro" id="IPR036188">
    <property type="entry name" value="FAD/NAD-bd_sf"/>
</dbReference>